<feature type="domain" description="Calcineurin-like phosphoesterase" evidence="3">
    <location>
        <begin position="25"/>
        <end position="234"/>
    </location>
</feature>
<sequence length="515" mass="57841">MKVLQTAALFLALGISNSLLAKPLHIIHTNDLHSYFQGTRGGIGGYAQLKKVIDELRADSKAKGIPSIYLDGGDFGEGSSFYFSNQGVDSLRALDMLGVDVTVLGNHDFILGGKELRNQIRDAELKAKILSANLKGKRWMGLSGLMPDYMDYNLDGMKVRVFGLTTNEIHYMYPIRPLGWIADPHKTGVKQANKAIKDGVDYLIGLTHIGLEQDRKLVKNTRTIDLIVGGHSHIRLEKPEHVKNLSGRQIPIIQAGAHSGYVGSMIVDIKGKGQAEILDYKMIDIFKDMPQDEEMRNFVGTAYINREQYFGRNWDEVIGFSDITLSGNYNGQDTQTRTCWSRHIARLTREAAKTELGLQFDVFQGEQIPAGPITFGDMVDNFPHFRRWGDQGWNVARARISGFVLKQILNAFAGSEVGLQVMIDGIKVQDKTGHEVPYDPTVHTAEAAIINGEQIRNLRYYSIALPSEVPYGMEKLLNIFGRVILHRLDYLETKNYWPLLEEYIQKNSPLRCLND</sequence>
<dbReference type="GO" id="GO:0009166">
    <property type="term" value="P:nucleotide catabolic process"/>
    <property type="evidence" value="ECO:0007669"/>
    <property type="project" value="InterPro"/>
</dbReference>
<dbReference type="PANTHER" id="PTHR11575:SF24">
    <property type="entry name" value="5'-NUCLEOTIDASE"/>
    <property type="match status" value="1"/>
</dbReference>
<feature type="chain" id="PRO_5043096802" evidence="2">
    <location>
        <begin position="22"/>
        <end position="515"/>
    </location>
</feature>
<dbReference type="SUPFAM" id="SSF55816">
    <property type="entry name" value="5'-nucleotidase (syn. UDP-sugar hydrolase), C-terminal domain"/>
    <property type="match status" value="1"/>
</dbReference>
<dbReference type="InterPro" id="IPR029052">
    <property type="entry name" value="Metallo-depent_PP-like"/>
</dbReference>
<dbReference type="InterPro" id="IPR006179">
    <property type="entry name" value="5_nucleotidase/apyrase"/>
</dbReference>
<keyword evidence="2" id="KW-0732">Signal</keyword>
<gene>
    <name evidence="4" type="ORF">SOO65_10390</name>
</gene>
<dbReference type="GO" id="GO:0000166">
    <property type="term" value="F:nucleotide binding"/>
    <property type="evidence" value="ECO:0007669"/>
    <property type="project" value="UniProtKB-KW"/>
</dbReference>
<evidence type="ECO:0000259" key="3">
    <source>
        <dbReference type="Pfam" id="PF00149"/>
    </source>
</evidence>
<evidence type="ECO:0000256" key="2">
    <source>
        <dbReference type="RuleBase" id="RU362119"/>
    </source>
</evidence>
<keyword evidence="5" id="KW-1185">Reference proteome</keyword>
<dbReference type="CDD" id="cd00845">
    <property type="entry name" value="MPP_UshA_N_like"/>
    <property type="match status" value="1"/>
</dbReference>
<dbReference type="EMBL" id="CP139487">
    <property type="protein sequence ID" value="WPU67162.1"/>
    <property type="molecule type" value="Genomic_DNA"/>
</dbReference>
<evidence type="ECO:0000313" key="5">
    <source>
        <dbReference type="Proteomes" id="UP001324634"/>
    </source>
</evidence>
<dbReference type="Gene3D" id="3.90.780.10">
    <property type="entry name" value="5'-Nucleotidase, C-terminal domain"/>
    <property type="match status" value="1"/>
</dbReference>
<dbReference type="InterPro" id="IPR036907">
    <property type="entry name" value="5'-Nucleotdase_C_sf"/>
</dbReference>
<dbReference type="GO" id="GO:0030288">
    <property type="term" value="C:outer membrane-bounded periplasmic space"/>
    <property type="evidence" value="ECO:0007669"/>
    <property type="project" value="TreeGrafter"/>
</dbReference>
<dbReference type="SUPFAM" id="SSF56300">
    <property type="entry name" value="Metallo-dependent phosphatases"/>
    <property type="match status" value="1"/>
</dbReference>
<dbReference type="PROSITE" id="PS00785">
    <property type="entry name" value="5_NUCLEOTIDASE_1"/>
    <property type="match status" value="1"/>
</dbReference>
<keyword evidence="2" id="KW-0547">Nucleotide-binding</keyword>
<organism evidence="4 5">
    <name type="scientific">Peredibacter starrii</name>
    <dbReference type="NCBI Taxonomy" id="28202"/>
    <lineage>
        <taxon>Bacteria</taxon>
        <taxon>Pseudomonadati</taxon>
        <taxon>Bdellovibrionota</taxon>
        <taxon>Bacteriovoracia</taxon>
        <taxon>Bacteriovoracales</taxon>
        <taxon>Bacteriovoracaceae</taxon>
        <taxon>Peredibacter</taxon>
    </lineage>
</organism>
<dbReference type="Gene3D" id="3.60.21.10">
    <property type="match status" value="1"/>
</dbReference>
<dbReference type="RefSeq" id="WP_321400082.1">
    <property type="nucleotide sequence ID" value="NZ_CP139487.1"/>
</dbReference>
<dbReference type="PRINTS" id="PR01607">
    <property type="entry name" value="APYRASEFAMLY"/>
</dbReference>
<comment type="similarity">
    <text evidence="1 2">Belongs to the 5'-nucleotidase family.</text>
</comment>
<dbReference type="AlphaFoldDB" id="A0AAX4HV61"/>
<name>A0AAX4HV61_9BACT</name>
<reference evidence="4 5" key="1">
    <citation type="submission" date="2023-11" db="EMBL/GenBank/DDBJ databases">
        <title>Peredibacter starrii A3.12.</title>
        <authorList>
            <person name="Mitchell R.J."/>
        </authorList>
    </citation>
    <scope>NUCLEOTIDE SEQUENCE [LARGE SCALE GENOMIC DNA]</scope>
    <source>
        <strain evidence="4 5">A3.12</strain>
    </source>
</reference>
<dbReference type="InterPro" id="IPR006146">
    <property type="entry name" value="5'-Nucleotdase_CS"/>
</dbReference>
<dbReference type="KEGG" id="psti:SOO65_10390"/>
<dbReference type="GO" id="GO:0016788">
    <property type="term" value="F:hydrolase activity, acting on ester bonds"/>
    <property type="evidence" value="ECO:0007669"/>
    <property type="project" value="InterPro"/>
</dbReference>
<dbReference type="Pfam" id="PF00149">
    <property type="entry name" value="Metallophos"/>
    <property type="match status" value="1"/>
</dbReference>
<feature type="signal peptide" evidence="2">
    <location>
        <begin position="1"/>
        <end position="21"/>
    </location>
</feature>
<accession>A0AAX4HV61</accession>
<protein>
    <submittedName>
        <fullName evidence="4">Metallophosphatase</fullName>
    </submittedName>
</protein>
<evidence type="ECO:0000256" key="1">
    <source>
        <dbReference type="ARBA" id="ARBA00006654"/>
    </source>
</evidence>
<keyword evidence="2" id="KW-0378">Hydrolase</keyword>
<dbReference type="PANTHER" id="PTHR11575">
    <property type="entry name" value="5'-NUCLEOTIDASE-RELATED"/>
    <property type="match status" value="1"/>
</dbReference>
<dbReference type="InterPro" id="IPR004843">
    <property type="entry name" value="Calcineurin-like_PHP"/>
</dbReference>
<dbReference type="GO" id="GO:0046872">
    <property type="term" value="F:metal ion binding"/>
    <property type="evidence" value="ECO:0007669"/>
    <property type="project" value="InterPro"/>
</dbReference>
<evidence type="ECO:0000313" key="4">
    <source>
        <dbReference type="EMBL" id="WPU67162.1"/>
    </source>
</evidence>
<dbReference type="Proteomes" id="UP001324634">
    <property type="component" value="Chromosome"/>
</dbReference>
<proteinExistence type="inferred from homology"/>